<evidence type="ECO:0000313" key="1">
    <source>
        <dbReference type="EMBL" id="KKN30322.1"/>
    </source>
</evidence>
<reference evidence="1" key="1">
    <citation type="journal article" date="2015" name="Nature">
        <title>Complex archaea that bridge the gap between prokaryotes and eukaryotes.</title>
        <authorList>
            <person name="Spang A."/>
            <person name="Saw J.H."/>
            <person name="Jorgensen S.L."/>
            <person name="Zaremba-Niedzwiedzka K."/>
            <person name="Martijn J."/>
            <person name="Lind A.E."/>
            <person name="van Eijk R."/>
            <person name="Schleper C."/>
            <person name="Guy L."/>
            <person name="Ettema T.J."/>
        </authorList>
    </citation>
    <scope>NUCLEOTIDE SEQUENCE</scope>
</reference>
<organism evidence="1">
    <name type="scientific">marine sediment metagenome</name>
    <dbReference type="NCBI Taxonomy" id="412755"/>
    <lineage>
        <taxon>unclassified sequences</taxon>
        <taxon>metagenomes</taxon>
        <taxon>ecological metagenomes</taxon>
    </lineage>
</organism>
<protein>
    <submittedName>
        <fullName evidence="1">Uncharacterized protein</fullName>
    </submittedName>
</protein>
<accession>A0A0F9Q032</accession>
<dbReference type="AlphaFoldDB" id="A0A0F9Q032"/>
<sequence>MDTIFNGYKELLILYFRGQEKFAGKPDNAKTHLIQSIVDENPILQSLDHVNSILTLLVGNEKLGIGWMESTAEEEGFMFPYFRIKHQVSLLTTKHFLKYGLTVFPFEIKKLQETTTKLVDKFIYSHFISSVLKKRNAIADLQYELTYRVWVAFATHENDPSISFKKIKELAELKSSLAQSLNLGQRMGPEKLKTYFLKIEQFKSSSVSSEDFKIYQTAIDSILKYAIHRHIDLFRLHKANGEYFTPSDPYVSNWGLRILSKDPEFSKVLSLLEKTKKDFQDDIDTYVHIRYKSLGFSKLDKRLVHNKGLVLTEAQFKVKKTEFFTELKKNGLIEEITENSPNLPAIIKELFRLSEDMGLGDHELLADKFQDSPLFLGSEVPLYQKIEGISFAGQPDGLFYDFNEENKFITLVDFKPNYRAGDTGTYSFANAIPQAAAAALILQFKTGIRVKCVIFNDGEAILFDPNNILQEFNQFMTSYIPNRPIPWLKLLKLIPNNI</sequence>
<comment type="caution">
    <text evidence="1">The sequence shown here is derived from an EMBL/GenBank/DDBJ whole genome shotgun (WGS) entry which is preliminary data.</text>
</comment>
<dbReference type="EMBL" id="LAZR01002415">
    <property type="protein sequence ID" value="KKN30322.1"/>
    <property type="molecule type" value="Genomic_DNA"/>
</dbReference>
<gene>
    <name evidence="1" type="ORF">LCGC14_0835170</name>
</gene>
<name>A0A0F9Q032_9ZZZZ</name>
<proteinExistence type="predicted"/>